<keyword evidence="1" id="KW-0472">Membrane</keyword>
<dbReference type="AlphaFoldDB" id="A0AAT9GPV3"/>
<proteinExistence type="predicted"/>
<evidence type="ECO:0000313" key="2">
    <source>
        <dbReference type="EMBL" id="BFH72888.1"/>
    </source>
</evidence>
<keyword evidence="1" id="KW-1133">Transmembrane helix</keyword>
<sequence>MIRLELLSLSMFITLLALTTASISTPVHLVYNFQTLNLSISPLVENGYITITQNKTDIISEIQINGIIVNVTSSSPYTISLKPGDYSFIIIKEWLYNATTNNFTEIPIKYNATAKVEITKLKLVLHSTLLYYSSIIGSILSLIVYVVRIFKKRKL</sequence>
<reference evidence="2" key="1">
    <citation type="submission" date="2024-03" db="EMBL/GenBank/DDBJ databases">
        <title>Complete genome sequence of Sulfurisphaera javensis strain KD-1.</title>
        <authorList>
            <person name="Sakai H."/>
            <person name="Nur N."/>
            <person name="Suwanto A."/>
            <person name="Kurosawa N."/>
        </authorList>
    </citation>
    <scope>NUCLEOTIDE SEQUENCE</scope>
    <source>
        <strain evidence="2">KD-1</strain>
    </source>
</reference>
<protein>
    <submittedName>
        <fullName evidence="2">Uncharacterized protein</fullName>
    </submittedName>
</protein>
<gene>
    <name evidence="2" type="ORF">SJAV_08320</name>
</gene>
<dbReference type="EMBL" id="AP031322">
    <property type="protein sequence ID" value="BFH72888.1"/>
    <property type="molecule type" value="Genomic_DNA"/>
</dbReference>
<name>A0AAT9GPV3_9CREN</name>
<accession>A0AAT9GPV3</accession>
<dbReference type="RefSeq" id="WP_369611077.1">
    <property type="nucleotide sequence ID" value="NZ_AP031322.1"/>
</dbReference>
<dbReference type="KEGG" id="sjv:SJAV_08320"/>
<keyword evidence="1" id="KW-0812">Transmembrane</keyword>
<feature type="transmembrane region" description="Helical" evidence="1">
    <location>
        <begin position="129"/>
        <end position="150"/>
    </location>
</feature>
<dbReference type="GeneID" id="92353762"/>
<organism evidence="2">
    <name type="scientific">Sulfurisphaera javensis</name>
    <dbReference type="NCBI Taxonomy" id="2049879"/>
    <lineage>
        <taxon>Archaea</taxon>
        <taxon>Thermoproteota</taxon>
        <taxon>Thermoprotei</taxon>
        <taxon>Sulfolobales</taxon>
        <taxon>Sulfolobaceae</taxon>
        <taxon>Sulfurisphaera</taxon>
    </lineage>
</organism>
<evidence type="ECO:0000256" key="1">
    <source>
        <dbReference type="SAM" id="Phobius"/>
    </source>
</evidence>